<dbReference type="Gene3D" id="2.130.10.10">
    <property type="entry name" value="YVTN repeat-like/Quinoprotein amine dehydrogenase"/>
    <property type="match status" value="2"/>
</dbReference>
<reference evidence="3 4" key="1">
    <citation type="submission" date="2019-06" db="EMBL/GenBank/DDBJ databases">
        <title>Genome sequence of Litorilinea aerophila BAA-2444.</title>
        <authorList>
            <person name="Maclea K.S."/>
            <person name="Maurais E.G."/>
            <person name="Iannazzi L.C."/>
        </authorList>
    </citation>
    <scope>NUCLEOTIDE SEQUENCE [LARGE SCALE GENOMIC DNA]</scope>
    <source>
        <strain evidence="3 4">ATCC BAA-2444</strain>
    </source>
</reference>
<dbReference type="InterPro" id="IPR018391">
    <property type="entry name" value="PQQ_b-propeller_rpt"/>
</dbReference>
<dbReference type="AlphaFoldDB" id="A0A540VB43"/>
<dbReference type="EMBL" id="VIGC01000029">
    <property type="protein sequence ID" value="TQE93988.1"/>
    <property type="molecule type" value="Genomic_DNA"/>
</dbReference>
<dbReference type="RefSeq" id="WP_141611672.1">
    <property type="nucleotide sequence ID" value="NZ_VIGC02000029.1"/>
</dbReference>
<comment type="caution">
    <text evidence="3">The sequence shown here is derived from an EMBL/GenBank/DDBJ whole genome shotgun (WGS) entry which is preliminary data.</text>
</comment>
<keyword evidence="1" id="KW-0732">Signal</keyword>
<dbReference type="PANTHER" id="PTHR34512">
    <property type="entry name" value="CELL SURFACE PROTEIN"/>
    <property type="match status" value="1"/>
</dbReference>
<evidence type="ECO:0000313" key="3">
    <source>
        <dbReference type="EMBL" id="TQE93988.1"/>
    </source>
</evidence>
<dbReference type="Proteomes" id="UP000317371">
    <property type="component" value="Unassembled WGS sequence"/>
</dbReference>
<dbReference type="SUPFAM" id="SSF50998">
    <property type="entry name" value="Quinoprotein alcohol dehydrogenase-like"/>
    <property type="match status" value="2"/>
</dbReference>
<dbReference type="SMART" id="SM00564">
    <property type="entry name" value="PQQ"/>
    <property type="match status" value="4"/>
</dbReference>
<dbReference type="InterPro" id="IPR002372">
    <property type="entry name" value="PQQ_rpt_dom"/>
</dbReference>
<gene>
    <name evidence="3" type="ORF">FKZ61_18615</name>
</gene>
<evidence type="ECO:0000313" key="4">
    <source>
        <dbReference type="Proteomes" id="UP000317371"/>
    </source>
</evidence>
<feature type="chain" id="PRO_5022069056" evidence="1">
    <location>
        <begin position="23"/>
        <end position="962"/>
    </location>
</feature>
<protein>
    <submittedName>
        <fullName evidence="3">PQQ-binding-like beta-propeller repeat protein</fullName>
    </submittedName>
</protein>
<organism evidence="3 4">
    <name type="scientific">Litorilinea aerophila</name>
    <dbReference type="NCBI Taxonomy" id="1204385"/>
    <lineage>
        <taxon>Bacteria</taxon>
        <taxon>Bacillati</taxon>
        <taxon>Chloroflexota</taxon>
        <taxon>Caldilineae</taxon>
        <taxon>Caldilineales</taxon>
        <taxon>Caldilineaceae</taxon>
        <taxon>Litorilinea</taxon>
    </lineage>
</organism>
<dbReference type="Pfam" id="PF13360">
    <property type="entry name" value="PQQ_2"/>
    <property type="match status" value="2"/>
</dbReference>
<dbReference type="InParanoid" id="A0A540VB43"/>
<evidence type="ECO:0000256" key="1">
    <source>
        <dbReference type="SAM" id="SignalP"/>
    </source>
</evidence>
<keyword evidence="4" id="KW-1185">Reference proteome</keyword>
<proteinExistence type="predicted"/>
<feature type="signal peptide" evidence="1">
    <location>
        <begin position="1"/>
        <end position="22"/>
    </location>
</feature>
<feature type="domain" description="Pyrrolo-quinoline quinone repeat" evidence="2">
    <location>
        <begin position="114"/>
        <end position="211"/>
    </location>
</feature>
<dbReference type="InterPro" id="IPR015943">
    <property type="entry name" value="WD40/YVTN_repeat-like_dom_sf"/>
</dbReference>
<dbReference type="OrthoDB" id="158123at2"/>
<dbReference type="PANTHER" id="PTHR34512:SF30">
    <property type="entry name" value="OUTER MEMBRANE PROTEIN ASSEMBLY FACTOR BAMB"/>
    <property type="match status" value="1"/>
</dbReference>
<dbReference type="InterPro" id="IPR011047">
    <property type="entry name" value="Quinoprotein_ADH-like_sf"/>
</dbReference>
<sequence>MHTRITLFILTLFLLASRPLQATARYLPTPPSTQPLRLLRPAAQPLARPLTTVQAPLEPSTPQAEEGAWPMVAADPQRTSWSSADIPDDGLPLGVEWYRPIEAYIPQNVQIIAAHGLLYVATSAGLYALDAATGAVAWRYDTRLPLGNSPTVADGVVYVGGYDRSLHALDATTGRLLWRYSGAGAGFATNPLVVDGQVIAGNRDGGLYAIGAHGTDQAGQLLWKFQAGGPILQSPAYADGVVYFAANDNRAYAVNAADGSLGWRSDTLPGIQYQSYWPVIYGDLVIFAASDGYRAGLRPGTLSADCGRFGLLQIADLFEYTCDTDSALWPEGETLGPEVGPQPWSHGYPVVDVSPRMTEYLEDNPNPAPFRHKPWRRVLIALHRADGREFTFDSDGDGYPEYLPANWWGTGSGNRYPPIVGPDGLLYFSNAFRCCSDAKGYIMGWQPATPTLLSVTEGFGALAEPQAISGGGRTIFRNLCCDRVGDYFAMDEPRSRRELWSYNLEELAPGYDQMWTVLEGLPRLQGWYRGATQSVNAAYHNHGDQNPIIPYQGRLYVHRSNAVLAFAPRGLPAGGAHALPALTIQPPASQPTQEPSRSELVARLEAEVGKILAAGDLRPGYYNVYAFLVRGLEDYFANPGETLYTLTRAYPFLSSGLQAETATYLHAYFDRYFAGRGPYPPMVAHVGWADGAPRENMLLPAEVEADLANFPASTQAGPGFTWTYPQVNFYALWQYARLFPERASEAYDLAKSRLQVPLPNGPADDYYAQQPYELNGYIAGYLGFLGLQELAGAAQADAALRSQVQQELDRLIQLRIDTFDKDSYWAPGPDTPRIPYYKKHFDLARNFVYLTPELADPLYRAIPGQIDAALDEYTRIAPYWFVGRYEGVIGEGVLSNLYNAHALFQAKAMLQGAAPQELARYLDVPAFLVGDLFYIQNLTAVLERDTLVQHVIFLPRVQRMGR</sequence>
<name>A0A540VB43_9CHLR</name>
<evidence type="ECO:0000259" key="2">
    <source>
        <dbReference type="Pfam" id="PF13360"/>
    </source>
</evidence>
<feature type="domain" description="Pyrrolo-quinoline quinone repeat" evidence="2">
    <location>
        <begin position="217"/>
        <end position="299"/>
    </location>
</feature>
<accession>A0A540VB43</accession>